<sequence length="731" mass="83341">MNGYFTPAIRKFAISLVLFLILLPLSRAVSPRAIIEGNDIFLVWMPLSAIIAMLYLFGRAAVPSLFIALLLFFPVKFHLSTVQLLVFIGCVTLPVLVACTALRIILGRAWRFAVPLTGLGVRLFWLGFFAPCSVKLCMYLAGKMLDFPPVLNHYFGNNTPKFFSIVDVMGLVAAALLFPRLFYYPLRMLLNPRFARAFWRASICPMLEEGRRSWSLCWVVLLAIFLIVLCWYSETVLISGYLVPLVFVLFTVGIRLVNQGLMHLLWAFSAWLLLTFNSNFLAGVANGGSLAFILSVFISFTVCLFYMTTIYRKSEWMQSNYYRQSETDPLTLLPNLRALERHLADYPQGALCCLQMSNLEFLSRHYGIVMRIYCKRNITQTLQPWLHEGERVFQIPGCELLIFLRGPEIQARLSHMVDLLSTNKIHWNGHEIDIEYGASWGVVNHIQPDDLQQRLGQLSWLAEQACADNRVQAMDQNDQEMLLDQSSERVYLLRQVTRTLDEGRLRLYAQPILDRNDKGYREILCRIFDDSGQMIMPDRFIPVVAEFNLSARFDMRILAQLLEWLRCHPSSQTGARFSVNLMPLTLMQKDIAGDIIRLFEDYGVMPEAVIIEVTEAQAFSDDGVSHRNIALLRSRGFRIAIDDFGTGYANYGRLKDLDADIIKIDGCFVRDILNGPLDSMIVRSICEMAQAKSMTVVAEFVENSQQRDLLLSLGVDYLQGWLIGKPEPLEV</sequence>
<feature type="transmembrane region" description="Helical" evidence="6">
    <location>
        <begin position="119"/>
        <end position="142"/>
    </location>
</feature>
<dbReference type="PANTHER" id="PTHR33121">
    <property type="entry name" value="CYCLIC DI-GMP PHOSPHODIESTERASE PDEF"/>
    <property type="match status" value="1"/>
</dbReference>
<feature type="transmembrane region" description="Helical" evidence="6">
    <location>
        <begin position="85"/>
        <end position="107"/>
    </location>
</feature>
<evidence type="ECO:0000256" key="4">
    <source>
        <dbReference type="ARBA" id="ARBA00022989"/>
    </source>
</evidence>
<dbReference type="Gene3D" id="3.30.70.270">
    <property type="match status" value="1"/>
</dbReference>
<feature type="transmembrane region" description="Helical" evidence="6">
    <location>
        <begin position="264"/>
        <end position="284"/>
    </location>
</feature>
<keyword evidence="9" id="KW-1185">Reference proteome</keyword>
<dbReference type="InterPro" id="IPR001633">
    <property type="entry name" value="EAL_dom"/>
</dbReference>
<evidence type="ECO:0000256" key="2">
    <source>
        <dbReference type="ARBA" id="ARBA00022475"/>
    </source>
</evidence>
<dbReference type="GO" id="GO:0071111">
    <property type="term" value="F:cyclic-guanylate-specific phosphodiesterase activity"/>
    <property type="evidence" value="ECO:0007669"/>
    <property type="project" value="InterPro"/>
</dbReference>
<evidence type="ECO:0000256" key="5">
    <source>
        <dbReference type="ARBA" id="ARBA00023136"/>
    </source>
</evidence>
<dbReference type="PROSITE" id="PS50883">
    <property type="entry name" value="EAL"/>
    <property type="match status" value="1"/>
</dbReference>
<dbReference type="InterPro" id="IPR035919">
    <property type="entry name" value="EAL_sf"/>
</dbReference>
<feature type="transmembrane region" description="Helical" evidence="6">
    <location>
        <begin position="213"/>
        <end position="232"/>
    </location>
</feature>
<accession>A0A4P8YPT2</accession>
<dbReference type="SUPFAM" id="SSF141868">
    <property type="entry name" value="EAL domain-like"/>
    <property type="match status" value="1"/>
</dbReference>
<dbReference type="SUPFAM" id="SSF55073">
    <property type="entry name" value="Nucleotide cyclase"/>
    <property type="match status" value="1"/>
</dbReference>
<protein>
    <submittedName>
        <fullName evidence="8">Sensor domain-containing phosphodiesterase</fullName>
    </submittedName>
</protein>
<reference evidence="8 9" key="1">
    <citation type="submission" date="2019-05" db="EMBL/GenBank/DDBJ databases">
        <title>Complete genome sequence of Izhakiella calystegiae KSNA2, an endophyte isolated from beach morning glory (Calystegia soldanella).</title>
        <authorList>
            <person name="Jiang L."/>
            <person name="Jeong J.C."/>
            <person name="Kim C.Y."/>
            <person name="Kim D.H."/>
            <person name="Kim S.W."/>
            <person name="Lee j."/>
        </authorList>
    </citation>
    <scope>NUCLEOTIDE SEQUENCE [LARGE SCALE GENOMIC DNA]</scope>
    <source>
        <strain evidence="8 9">KSNA2</strain>
    </source>
</reference>
<dbReference type="AlphaFoldDB" id="A0A4P8YPT2"/>
<name>A0A4P8YPT2_9ENTR</name>
<gene>
    <name evidence="8" type="ORF">FEM41_22860</name>
</gene>
<dbReference type="InterPro" id="IPR043128">
    <property type="entry name" value="Rev_trsase/Diguanyl_cyclase"/>
</dbReference>
<dbReference type="SMART" id="SM00052">
    <property type="entry name" value="EAL"/>
    <property type="match status" value="1"/>
</dbReference>
<keyword evidence="2" id="KW-1003">Cell membrane</keyword>
<dbReference type="Pfam" id="PF00563">
    <property type="entry name" value="EAL"/>
    <property type="match status" value="1"/>
</dbReference>
<organism evidence="8 9">
    <name type="scientific">Jejubacter calystegiae</name>
    <dbReference type="NCBI Taxonomy" id="2579935"/>
    <lineage>
        <taxon>Bacteria</taxon>
        <taxon>Pseudomonadati</taxon>
        <taxon>Pseudomonadota</taxon>
        <taxon>Gammaproteobacteria</taxon>
        <taxon>Enterobacterales</taxon>
        <taxon>Enterobacteriaceae</taxon>
        <taxon>Jejubacter</taxon>
    </lineage>
</organism>
<evidence type="ECO:0000256" key="3">
    <source>
        <dbReference type="ARBA" id="ARBA00022692"/>
    </source>
</evidence>
<feature type="transmembrane region" description="Helical" evidence="6">
    <location>
        <begin position="290"/>
        <end position="311"/>
    </location>
</feature>
<keyword evidence="3 6" id="KW-0812">Transmembrane</keyword>
<dbReference type="Pfam" id="PF05231">
    <property type="entry name" value="MASE1"/>
    <property type="match status" value="1"/>
</dbReference>
<keyword evidence="4 6" id="KW-1133">Transmembrane helix</keyword>
<dbReference type="OrthoDB" id="5900110at2"/>
<dbReference type="EMBL" id="CP040428">
    <property type="protein sequence ID" value="QCT22283.1"/>
    <property type="molecule type" value="Genomic_DNA"/>
</dbReference>
<feature type="domain" description="EAL" evidence="7">
    <location>
        <begin position="489"/>
        <end position="731"/>
    </location>
</feature>
<dbReference type="InterPro" id="IPR029787">
    <property type="entry name" value="Nucleotide_cyclase"/>
</dbReference>
<evidence type="ECO:0000256" key="1">
    <source>
        <dbReference type="ARBA" id="ARBA00004651"/>
    </source>
</evidence>
<feature type="transmembrane region" description="Helical" evidence="6">
    <location>
        <begin position="238"/>
        <end position="257"/>
    </location>
</feature>
<dbReference type="KEGG" id="izh:FEM41_22860"/>
<dbReference type="PANTHER" id="PTHR33121:SF74">
    <property type="entry name" value="CYCLIC DI-GMP PHOSPHODIESTERASE PDEA-RELATED"/>
    <property type="match status" value="1"/>
</dbReference>
<feature type="transmembrane region" description="Helical" evidence="6">
    <location>
        <begin position="162"/>
        <end position="183"/>
    </location>
</feature>
<evidence type="ECO:0000313" key="8">
    <source>
        <dbReference type="EMBL" id="QCT22283.1"/>
    </source>
</evidence>
<evidence type="ECO:0000259" key="7">
    <source>
        <dbReference type="PROSITE" id="PS50883"/>
    </source>
</evidence>
<dbReference type="InterPro" id="IPR000160">
    <property type="entry name" value="GGDEF_dom"/>
</dbReference>
<dbReference type="CDD" id="cd01948">
    <property type="entry name" value="EAL"/>
    <property type="match status" value="1"/>
</dbReference>
<dbReference type="InterPro" id="IPR007895">
    <property type="entry name" value="MASE1"/>
</dbReference>
<dbReference type="SMART" id="SM00267">
    <property type="entry name" value="GGDEF"/>
    <property type="match status" value="1"/>
</dbReference>
<comment type="subcellular location">
    <subcellularLocation>
        <location evidence="1">Cell membrane</location>
        <topology evidence="1">Multi-pass membrane protein</topology>
    </subcellularLocation>
</comment>
<evidence type="ECO:0000256" key="6">
    <source>
        <dbReference type="SAM" id="Phobius"/>
    </source>
</evidence>
<evidence type="ECO:0000313" key="9">
    <source>
        <dbReference type="Proteomes" id="UP000302163"/>
    </source>
</evidence>
<dbReference type="Gene3D" id="3.20.20.450">
    <property type="entry name" value="EAL domain"/>
    <property type="match status" value="1"/>
</dbReference>
<keyword evidence="5 6" id="KW-0472">Membrane</keyword>
<dbReference type="InterPro" id="IPR050706">
    <property type="entry name" value="Cyclic-di-GMP_PDE-like"/>
</dbReference>
<dbReference type="Proteomes" id="UP000302163">
    <property type="component" value="Chromosome"/>
</dbReference>
<dbReference type="GO" id="GO:0005886">
    <property type="term" value="C:plasma membrane"/>
    <property type="evidence" value="ECO:0007669"/>
    <property type="project" value="UniProtKB-SubCell"/>
</dbReference>
<proteinExistence type="predicted"/>